<proteinExistence type="inferred from homology"/>
<dbReference type="InterPro" id="IPR000719">
    <property type="entry name" value="Prot_kinase_dom"/>
</dbReference>
<accession>A0A1Y1ZB05</accession>
<evidence type="ECO:0000256" key="6">
    <source>
        <dbReference type="ARBA" id="ARBA00038999"/>
    </source>
</evidence>
<evidence type="ECO:0000256" key="2">
    <source>
        <dbReference type="ARBA" id="ARBA00022741"/>
    </source>
</evidence>
<evidence type="ECO:0000256" key="7">
    <source>
        <dbReference type="ARBA" id="ARBA00049014"/>
    </source>
</evidence>
<comment type="catalytic activity">
    <reaction evidence="9">
        <text>L-tyrosyl-[protein] + ATP = O-phospho-L-tyrosyl-[protein] + ADP + H(+)</text>
        <dbReference type="Rhea" id="RHEA:10596"/>
        <dbReference type="Rhea" id="RHEA-COMP:10136"/>
        <dbReference type="Rhea" id="RHEA-COMP:20101"/>
        <dbReference type="ChEBI" id="CHEBI:15378"/>
        <dbReference type="ChEBI" id="CHEBI:30616"/>
        <dbReference type="ChEBI" id="CHEBI:46858"/>
        <dbReference type="ChEBI" id="CHEBI:61978"/>
        <dbReference type="ChEBI" id="CHEBI:456216"/>
        <dbReference type="EC" id="2.7.12.2"/>
    </reaction>
</comment>
<dbReference type="EMBL" id="MCFA01000110">
    <property type="protein sequence ID" value="ORY07284.1"/>
    <property type="molecule type" value="Genomic_DNA"/>
</dbReference>
<dbReference type="Gene3D" id="1.10.510.10">
    <property type="entry name" value="Transferase(Phosphotransferase) domain 1"/>
    <property type="match status" value="1"/>
</dbReference>
<sequence length="173" mass="19699">MAHAQHQLTQLQIKEGDDLEVEDVAVLPLEFVSNLGVGASGFVEEVKDTITSKTYARKSFKALTFNVHKAKEMLHHEVKIIRQLPRHRHVIRVFATYISGRQLAALLHPVADEGNLAELLSVIRDLGQSDNAYHRKERDIVWRGFGCLAKCLDFLHQNRVRHRDIKPSNILGH</sequence>
<dbReference type="OrthoDB" id="4062651at2759"/>
<comment type="catalytic activity">
    <reaction evidence="8">
        <text>L-threonyl-[protein] + ATP = O-phospho-L-threonyl-[protein] + ADP + H(+)</text>
        <dbReference type="Rhea" id="RHEA:46608"/>
        <dbReference type="Rhea" id="RHEA-COMP:11060"/>
        <dbReference type="Rhea" id="RHEA-COMP:11605"/>
        <dbReference type="ChEBI" id="CHEBI:15378"/>
        <dbReference type="ChEBI" id="CHEBI:30013"/>
        <dbReference type="ChEBI" id="CHEBI:30616"/>
        <dbReference type="ChEBI" id="CHEBI:61977"/>
        <dbReference type="ChEBI" id="CHEBI:456216"/>
        <dbReference type="EC" id="2.7.12.2"/>
    </reaction>
</comment>
<dbReference type="Gene3D" id="3.30.200.20">
    <property type="entry name" value="Phosphorylase Kinase, domain 1"/>
    <property type="match status" value="1"/>
</dbReference>
<evidence type="ECO:0000256" key="9">
    <source>
        <dbReference type="ARBA" id="ARBA00051693"/>
    </source>
</evidence>
<comment type="similarity">
    <text evidence="5">Belongs to the protein kinase superfamily. STE Ser/Thr protein kinase family. MAP kinase kinase subfamily.</text>
</comment>
<evidence type="ECO:0000256" key="10">
    <source>
        <dbReference type="PROSITE-ProRule" id="PRU10141"/>
    </source>
</evidence>
<dbReference type="SUPFAM" id="SSF56112">
    <property type="entry name" value="Protein kinase-like (PK-like)"/>
    <property type="match status" value="1"/>
</dbReference>
<evidence type="ECO:0000313" key="12">
    <source>
        <dbReference type="EMBL" id="ORY07284.1"/>
    </source>
</evidence>
<dbReference type="Proteomes" id="UP000193144">
    <property type="component" value="Unassembled WGS sequence"/>
</dbReference>
<keyword evidence="2 10" id="KW-0547">Nucleotide-binding</keyword>
<dbReference type="PANTHER" id="PTHR48013:SF9">
    <property type="entry name" value="DUAL SPECIFICITY MITOGEN-ACTIVATED PROTEIN KINASE KINASE 5"/>
    <property type="match status" value="1"/>
</dbReference>
<dbReference type="GO" id="GO:0004708">
    <property type="term" value="F:MAP kinase kinase activity"/>
    <property type="evidence" value="ECO:0007669"/>
    <property type="project" value="UniProtKB-EC"/>
</dbReference>
<keyword evidence="3 12" id="KW-0418">Kinase</keyword>
<evidence type="ECO:0000256" key="4">
    <source>
        <dbReference type="ARBA" id="ARBA00022840"/>
    </source>
</evidence>
<dbReference type="STRING" id="1231657.A0A1Y1ZB05"/>
<comment type="catalytic activity">
    <reaction evidence="7">
        <text>L-seryl-[protein] + ATP = O-phospho-L-seryl-[protein] + ADP + H(+)</text>
        <dbReference type="Rhea" id="RHEA:17989"/>
        <dbReference type="Rhea" id="RHEA-COMP:9863"/>
        <dbReference type="Rhea" id="RHEA-COMP:11604"/>
        <dbReference type="ChEBI" id="CHEBI:15378"/>
        <dbReference type="ChEBI" id="CHEBI:29999"/>
        <dbReference type="ChEBI" id="CHEBI:30616"/>
        <dbReference type="ChEBI" id="CHEBI:83421"/>
        <dbReference type="ChEBI" id="CHEBI:456216"/>
        <dbReference type="EC" id="2.7.12.2"/>
    </reaction>
</comment>
<evidence type="ECO:0000256" key="8">
    <source>
        <dbReference type="ARBA" id="ARBA00049299"/>
    </source>
</evidence>
<dbReference type="InterPro" id="IPR011009">
    <property type="entry name" value="Kinase-like_dom_sf"/>
</dbReference>
<feature type="domain" description="Protein kinase" evidence="11">
    <location>
        <begin position="29"/>
        <end position="173"/>
    </location>
</feature>
<dbReference type="InterPro" id="IPR017441">
    <property type="entry name" value="Protein_kinase_ATP_BS"/>
</dbReference>
<dbReference type="PROSITE" id="PS00107">
    <property type="entry name" value="PROTEIN_KINASE_ATP"/>
    <property type="match status" value="1"/>
</dbReference>
<evidence type="ECO:0000256" key="1">
    <source>
        <dbReference type="ARBA" id="ARBA00022679"/>
    </source>
</evidence>
<name>A0A1Y1ZB05_9PLEO</name>
<evidence type="ECO:0000256" key="5">
    <source>
        <dbReference type="ARBA" id="ARBA00038035"/>
    </source>
</evidence>
<evidence type="ECO:0000313" key="13">
    <source>
        <dbReference type="Proteomes" id="UP000193144"/>
    </source>
</evidence>
<keyword evidence="4 10" id="KW-0067">ATP-binding</keyword>
<organism evidence="12 13">
    <name type="scientific">Clohesyomyces aquaticus</name>
    <dbReference type="NCBI Taxonomy" id="1231657"/>
    <lineage>
        <taxon>Eukaryota</taxon>
        <taxon>Fungi</taxon>
        <taxon>Dikarya</taxon>
        <taxon>Ascomycota</taxon>
        <taxon>Pezizomycotina</taxon>
        <taxon>Dothideomycetes</taxon>
        <taxon>Pleosporomycetidae</taxon>
        <taxon>Pleosporales</taxon>
        <taxon>Lindgomycetaceae</taxon>
        <taxon>Clohesyomyces</taxon>
    </lineage>
</organism>
<dbReference type="Pfam" id="PF00069">
    <property type="entry name" value="Pkinase"/>
    <property type="match status" value="1"/>
</dbReference>
<dbReference type="AlphaFoldDB" id="A0A1Y1ZB05"/>
<evidence type="ECO:0000256" key="3">
    <source>
        <dbReference type="ARBA" id="ARBA00022777"/>
    </source>
</evidence>
<comment type="caution">
    <text evidence="12">The sequence shown here is derived from an EMBL/GenBank/DDBJ whole genome shotgun (WGS) entry which is preliminary data.</text>
</comment>
<dbReference type="GO" id="GO:0005524">
    <property type="term" value="F:ATP binding"/>
    <property type="evidence" value="ECO:0007669"/>
    <property type="project" value="UniProtKB-UniRule"/>
</dbReference>
<dbReference type="EC" id="2.7.12.2" evidence="6"/>
<evidence type="ECO:0000259" key="11">
    <source>
        <dbReference type="PROSITE" id="PS50011"/>
    </source>
</evidence>
<feature type="binding site" evidence="10">
    <location>
        <position position="58"/>
    </location>
    <ligand>
        <name>ATP</name>
        <dbReference type="ChEBI" id="CHEBI:30616"/>
    </ligand>
</feature>
<gene>
    <name evidence="12" type="ORF">BCR34DRAFT_603944</name>
</gene>
<dbReference type="PANTHER" id="PTHR48013">
    <property type="entry name" value="DUAL SPECIFICITY MITOGEN-ACTIVATED PROTEIN KINASE KINASE 5-RELATED"/>
    <property type="match status" value="1"/>
</dbReference>
<keyword evidence="1" id="KW-0808">Transferase</keyword>
<protein>
    <recommendedName>
        <fullName evidence="6">mitogen-activated protein kinase kinase</fullName>
        <ecNumber evidence="6">2.7.12.2</ecNumber>
    </recommendedName>
</protein>
<keyword evidence="13" id="KW-1185">Reference proteome</keyword>
<reference evidence="12 13" key="1">
    <citation type="submission" date="2016-07" db="EMBL/GenBank/DDBJ databases">
        <title>Pervasive Adenine N6-methylation of Active Genes in Fungi.</title>
        <authorList>
            <consortium name="DOE Joint Genome Institute"/>
            <person name="Mondo S.J."/>
            <person name="Dannebaum R.O."/>
            <person name="Kuo R.C."/>
            <person name="Labutti K."/>
            <person name="Haridas S."/>
            <person name="Kuo A."/>
            <person name="Salamov A."/>
            <person name="Ahrendt S.R."/>
            <person name="Lipzen A."/>
            <person name="Sullivan W."/>
            <person name="Andreopoulos W.B."/>
            <person name="Clum A."/>
            <person name="Lindquist E."/>
            <person name="Daum C."/>
            <person name="Ramamoorthy G.K."/>
            <person name="Gryganskyi A."/>
            <person name="Culley D."/>
            <person name="Magnuson J.K."/>
            <person name="James T.Y."/>
            <person name="O'Malley M.A."/>
            <person name="Stajich J.E."/>
            <person name="Spatafora J.W."/>
            <person name="Visel A."/>
            <person name="Grigoriev I.V."/>
        </authorList>
    </citation>
    <scope>NUCLEOTIDE SEQUENCE [LARGE SCALE GENOMIC DNA]</scope>
    <source>
        <strain evidence="12 13">CBS 115471</strain>
    </source>
</reference>
<dbReference type="PROSITE" id="PS50011">
    <property type="entry name" value="PROTEIN_KINASE_DOM"/>
    <property type="match status" value="1"/>
</dbReference>